<accession>A0A4Q0YJS6</accession>
<sequence length="124" mass="13645">MTILSFTSLLRFWPAAALPLALALGYGKGWVNGNLNAGENCLAEKKLAVSRALEQERETAKERNAIADVFHAKQEQATQQVQEIEKEVVSYANQYIDDDCSLDDDGLQLINKLIDAANGDLAQH</sequence>
<feature type="coiled-coil region" evidence="1">
    <location>
        <begin position="43"/>
        <end position="94"/>
    </location>
</feature>
<gene>
    <name evidence="2" type="ORF">CS022_22525</name>
</gene>
<keyword evidence="3" id="KW-1185">Reference proteome</keyword>
<dbReference type="RefSeq" id="WP_129124123.1">
    <property type="nucleotide sequence ID" value="NZ_PEIB01000045.1"/>
</dbReference>
<dbReference type="Proteomes" id="UP000290287">
    <property type="component" value="Unassembled WGS sequence"/>
</dbReference>
<dbReference type="OrthoDB" id="9844955at2"/>
<dbReference type="EMBL" id="PEIB01000045">
    <property type="protein sequence ID" value="RXJ70645.1"/>
    <property type="molecule type" value="Genomic_DNA"/>
</dbReference>
<organism evidence="2 3">
    <name type="scientific">Veronia nyctiphanis</name>
    <dbReference type="NCBI Taxonomy" id="1278244"/>
    <lineage>
        <taxon>Bacteria</taxon>
        <taxon>Pseudomonadati</taxon>
        <taxon>Pseudomonadota</taxon>
        <taxon>Gammaproteobacteria</taxon>
        <taxon>Vibrionales</taxon>
        <taxon>Vibrionaceae</taxon>
        <taxon>Veronia</taxon>
    </lineage>
</organism>
<comment type="caution">
    <text evidence="2">The sequence shown here is derived from an EMBL/GenBank/DDBJ whole genome shotgun (WGS) entry which is preliminary data.</text>
</comment>
<protein>
    <submittedName>
        <fullName evidence="2">Uncharacterized protein</fullName>
    </submittedName>
</protein>
<evidence type="ECO:0000313" key="3">
    <source>
        <dbReference type="Proteomes" id="UP000290287"/>
    </source>
</evidence>
<reference evidence="2 3" key="1">
    <citation type="submission" date="2017-10" db="EMBL/GenBank/DDBJ databases">
        <title>Nyctiphanis sp. nov., isolated from the stomach of the euphausiid Nyctiphanes simplex (Hansen, 1911) in the Gulf of California.</title>
        <authorList>
            <person name="Gomez-Gil B."/>
            <person name="Aguilar-Mendez M."/>
            <person name="Lopez-Cortes A."/>
            <person name="Gomez-Gutierrez J."/>
            <person name="Roque A."/>
            <person name="Lang E."/>
            <person name="Gonzalez-Castillo A."/>
        </authorList>
    </citation>
    <scope>NUCLEOTIDE SEQUENCE [LARGE SCALE GENOMIC DNA]</scope>
    <source>
        <strain evidence="2 3">CAIM 600</strain>
    </source>
</reference>
<name>A0A4Q0YJS6_9GAMM</name>
<proteinExistence type="predicted"/>
<evidence type="ECO:0000256" key="1">
    <source>
        <dbReference type="SAM" id="Coils"/>
    </source>
</evidence>
<evidence type="ECO:0000313" key="2">
    <source>
        <dbReference type="EMBL" id="RXJ70645.1"/>
    </source>
</evidence>
<keyword evidence="1" id="KW-0175">Coiled coil</keyword>
<dbReference type="AlphaFoldDB" id="A0A4Q0YJS6"/>